<proteinExistence type="predicted"/>
<comment type="caution">
    <text evidence="2">The sequence shown here is derived from an EMBL/GenBank/DDBJ whole genome shotgun (WGS) entry which is preliminary data.</text>
</comment>
<keyword evidence="3" id="KW-1185">Reference proteome</keyword>
<dbReference type="GO" id="GO:0003677">
    <property type="term" value="F:DNA binding"/>
    <property type="evidence" value="ECO:0007669"/>
    <property type="project" value="InterPro"/>
</dbReference>
<evidence type="ECO:0000313" key="3">
    <source>
        <dbReference type="Proteomes" id="UP000556436"/>
    </source>
</evidence>
<evidence type="ECO:0000313" key="2">
    <source>
        <dbReference type="EMBL" id="MBB4884079.1"/>
    </source>
</evidence>
<dbReference type="RefSeq" id="WP_184729496.1">
    <property type="nucleotide sequence ID" value="NZ_BMRW01000001.1"/>
</dbReference>
<dbReference type="InterPro" id="IPR043917">
    <property type="entry name" value="DUF5753"/>
</dbReference>
<dbReference type="InterPro" id="IPR001387">
    <property type="entry name" value="Cro/C1-type_HTH"/>
</dbReference>
<dbReference type="CDD" id="cd00093">
    <property type="entry name" value="HTH_XRE"/>
    <property type="match status" value="1"/>
</dbReference>
<dbReference type="Proteomes" id="UP000556436">
    <property type="component" value="Unassembled WGS sequence"/>
</dbReference>
<dbReference type="SMART" id="SM00530">
    <property type="entry name" value="HTH_XRE"/>
    <property type="match status" value="1"/>
</dbReference>
<organism evidence="2 3">
    <name type="scientific">Streptomyces netropsis</name>
    <name type="common">Streptoverticillium netropsis</name>
    <dbReference type="NCBI Taxonomy" id="55404"/>
    <lineage>
        <taxon>Bacteria</taxon>
        <taxon>Bacillati</taxon>
        <taxon>Actinomycetota</taxon>
        <taxon>Actinomycetes</taxon>
        <taxon>Kitasatosporales</taxon>
        <taxon>Streptomycetaceae</taxon>
        <taxon>Streptomyces</taxon>
    </lineage>
</organism>
<reference evidence="2 3" key="1">
    <citation type="submission" date="2020-08" db="EMBL/GenBank/DDBJ databases">
        <title>Genomic Encyclopedia of Type Strains, Phase III (KMG-III): the genomes of soil and plant-associated and newly described type strains.</title>
        <authorList>
            <person name="Whitman W."/>
        </authorList>
    </citation>
    <scope>NUCLEOTIDE SEQUENCE [LARGE SCALE GENOMIC DNA]</scope>
    <source>
        <strain evidence="2 3">CECT 3265</strain>
    </source>
</reference>
<dbReference type="SUPFAM" id="SSF47413">
    <property type="entry name" value="lambda repressor-like DNA-binding domains"/>
    <property type="match status" value="1"/>
</dbReference>
<dbReference type="Gene3D" id="1.10.260.40">
    <property type="entry name" value="lambda repressor-like DNA-binding domains"/>
    <property type="match status" value="1"/>
</dbReference>
<gene>
    <name evidence="2" type="ORF">FHS38_000088</name>
</gene>
<sequence>MGQPARCTARRRRLGAELRALREAADISPEEAARAIHGDRSKISRQETGRHRVTRLELDALLDLYRIQDEKLRHWLIALASEGSKRNWWRRHGEILRDGFKELLTLESDAARIATFQTQVVPGLLQTREYAAAVLAGSSEQLSKEKLQFYVDFRMKRQSIFDQERPPHYLCIMSEGVLHQQVGGRRVMAEQLRHLIAVSRPPDMTIQVIPFSQSAFTSTGGSFALYSYPDPLDFDVVQVAYLDGVLYLEEHETATKYRKVLDGLRASALSAQQSIELIASIARDLEHE</sequence>
<dbReference type="Pfam" id="PF19054">
    <property type="entry name" value="DUF5753"/>
    <property type="match status" value="1"/>
</dbReference>
<name>A0A7W7L5R3_STRNE</name>
<feature type="domain" description="HTH cro/C1-type" evidence="1">
    <location>
        <begin position="18"/>
        <end position="72"/>
    </location>
</feature>
<evidence type="ECO:0000259" key="1">
    <source>
        <dbReference type="PROSITE" id="PS50943"/>
    </source>
</evidence>
<accession>A0A7W7L5R3</accession>
<dbReference type="EMBL" id="JACHJG010000001">
    <property type="protein sequence ID" value="MBB4884079.1"/>
    <property type="molecule type" value="Genomic_DNA"/>
</dbReference>
<dbReference type="AlphaFoldDB" id="A0A7W7L5R3"/>
<protein>
    <submittedName>
        <fullName evidence="2">Transcriptional regulator with XRE-family HTH domain</fullName>
    </submittedName>
</protein>
<dbReference type="Pfam" id="PF13560">
    <property type="entry name" value="HTH_31"/>
    <property type="match status" value="1"/>
</dbReference>
<dbReference type="InterPro" id="IPR010982">
    <property type="entry name" value="Lambda_DNA-bd_dom_sf"/>
</dbReference>
<dbReference type="PROSITE" id="PS50943">
    <property type="entry name" value="HTH_CROC1"/>
    <property type="match status" value="1"/>
</dbReference>